<feature type="domain" description="Iron-binding zinc finger CDGSH type" evidence="5">
    <location>
        <begin position="12"/>
        <end position="49"/>
    </location>
</feature>
<dbReference type="HOGENOM" id="CLU_145019_2_1_4"/>
<dbReference type="RefSeq" id="WP_004307711.1">
    <property type="nucleotide sequence ID" value="NC_011662.2"/>
</dbReference>
<dbReference type="PANTHER" id="PTHR46491">
    <property type="entry name" value="CDGSH IRON SULFUR DOMAIN PROTEIN HOMOLOG"/>
    <property type="match status" value="1"/>
</dbReference>
<dbReference type="Gene3D" id="3.40.5.90">
    <property type="entry name" value="CDGSH iron-sulfur domain, mitoNEET-type"/>
    <property type="match status" value="2"/>
</dbReference>
<feature type="domain" description="Iron-binding zinc finger CDGSH type" evidence="5">
    <location>
        <begin position="50"/>
        <end position="81"/>
    </location>
</feature>
<dbReference type="PANTHER" id="PTHR46491:SF3">
    <property type="entry name" value="CDGSH IRON-SULFUR DOMAIN-CONTAINING PROTEIN 3, MITOCHONDRIAL"/>
    <property type="match status" value="1"/>
</dbReference>
<evidence type="ECO:0000313" key="7">
    <source>
        <dbReference type="Proteomes" id="UP000002186"/>
    </source>
</evidence>
<evidence type="ECO:0000313" key="6">
    <source>
        <dbReference type="EMBL" id="ACR02493.1"/>
    </source>
</evidence>
<dbReference type="SMART" id="SM00704">
    <property type="entry name" value="ZnF_CDGSH"/>
    <property type="match status" value="2"/>
</dbReference>
<sequence>MSEQREPHVAQKAPYAVEVEAGKKYFWCACGLSKKQPFCDGSHKGSGFAPTAFTPEKSGTVHLCGCKHTANAPYCDGTHTKL</sequence>
<dbReference type="GO" id="GO:0005737">
    <property type="term" value="C:cytoplasm"/>
    <property type="evidence" value="ECO:0007669"/>
    <property type="project" value="UniProtKB-ARBA"/>
</dbReference>
<dbReference type="KEGG" id="tmz:Tmz1t_3910"/>
<dbReference type="InterPro" id="IPR018967">
    <property type="entry name" value="FeS-contain_CDGSH-typ"/>
</dbReference>
<evidence type="ECO:0000259" key="5">
    <source>
        <dbReference type="SMART" id="SM00704"/>
    </source>
</evidence>
<proteinExistence type="predicted"/>
<keyword evidence="4" id="KW-0411">Iron-sulfur</keyword>
<accession>C4KD82</accession>
<reference evidence="7" key="1">
    <citation type="submission" date="2009-05" db="EMBL/GenBank/DDBJ databases">
        <title>Complete sequence of chromosome of Thauera sp. MZ1T.</title>
        <authorList>
            <consortium name="US DOE Joint Genome Institute"/>
            <person name="Lucas S."/>
            <person name="Copeland A."/>
            <person name="Lapidus A."/>
            <person name="Glavina del Rio T."/>
            <person name="Dalin E."/>
            <person name="Tice H."/>
            <person name="Bruce D."/>
            <person name="Goodwin L."/>
            <person name="Pitluck S."/>
            <person name="Sims D."/>
            <person name="Brettin T."/>
            <person name="Detter J.C."/>
            <person name="Han C."/>
            <person name="Larimer F."/>
            <person name="Land M."/>
            <person name="Hauser L."/>
            <person name="Kyrpides N."/>
            <person name="Mikhailova N."/>
            <person name="Sayler G.S."/>
        </authorList>
    </citation>
    <scope>NUCLEOTIDE SEQUENCE [LARGE SCALE GENOMIC DNA]</scope>
    <source>
        <strain evidence="7">MZ1T</strain>
    </source>
</reference>
<evidence type="ECO:0000256" key="4">
    <source>
        <dbReference type="ARBA" id="ARBA00023014"/>
    </source>
</evidence>
<dbReference type="GO" id="GO:0046872">
    <property type="term" value="F:metal ion binding"/>
    <property type="evidence" value="ECO:0007669"/>
    <property type="project" value="UniProtKB-KW"/>
</dbReference>
<dbReference type="EMBL" id="CP001281">
    <property type="protein sequence ID" value="ACR02493.1"/>
    <property type="molecule type" value="Genomic_DNA"/>
</dbReference>
<dbReference type="AlphaFoldDB" id="C4KD82"/>
<evidence type="ECO:0000256" key="2">
    <source>
        <dbReference type="ARBA" id="ARBA00022723"/>
    </source>
</evidence>
<dbReference type="InterPro" id="IPR042216">
    <property type="entry name" value="MitoNEET_CISD"/>
</dbReference>
<keyword evidence="3" id="KW-0408">Iron</keyword>
<dbReference type="InterPro" id="IPR052950">
    <property type="entry name" value="CISD"/>
</dbReference>
<dbReference type="OrthoDB" id="9795032at2"/>
<evidence type="ECO:0000256" key="1">
    <source>
        <dbReference type="ARBA" id="ARBA00022714"/>
    </source>
</evidence>
<dbReference type="Pfam" id="PF09360">
    <property type="entry name" value="zf-CDGSH"/>
    <property type="match status" value="2"/>
</dbReference>
<dbReference type="eggNOG" id="COG3369">
    <property type="taxonomic scope" value="Bacteria"/>
</dbReference>
<dbReference type="Proteomes" id="UP000002186">
    <property type="component" value="Chromosome"/>
</dbReference>
<dbReference type="GO" id="GO:0051537">
    <property type="term" value="F:2 iron, 2 sulfur cluster binding"/>
    <property type="evidence" value="ECO:0007669"/>
    <property type="project" value="UniProtKB-KW"/>
</dbReference>
<keyword evidence="7" id="KW-1185">Reference proteome</keyword>
<gene>
    <name evidence="6" type="ordered locus">Tmz1t_3910</name>
</gene>
<organism evidence="6 7">
    <name type="scientific">Thauera aminoaromatica</name>
    <dbReference type="NCBI Taxonomy" id="164330"/>
    <lineage>
        <taxon>Bacteria</taxon>
        <taxon>Pseudomonadati</taxon>
        <taxon>Pseudomonadota</taxon>
        <taxon>Betaproteobacteria</taxon>
        <taxon>Rhodocyclales</taxon>
        <taxon>Zoogloeaceae</taxon>
        <taxon>Thauera</taxon>
    </lineage>
</organism>
<keyword evidence="2" id="KW-0479">Metal-binding</keyword>
<protein>
    <submittedName>
        <fullName evidence="6">Zinc finger CDGSH-type domain protein</fullName>
    </submittedName>
</protein>
<name>C4KD82_THASP</name>
<keyword evidence="1" id="KW-0001">2Fe-2S</keyword>
<reference evidence="6 7" key="2">
    <citation type="journal article" date="2012" name="Stand. Genomic Sci.">
        <title>Complete genome sequence of Thauera aminoaromatica strain MZ1T.</title>
        <authorList>
            <person name="Jiang K."/>
            <person name="Sanseverino J."/>
            <person name="Chauhan A."/>
            <person name="Lucas S."/>
            <person name="Copeland A."/>
            <person name="Lapidus A."/>
            <person name="Del Rio T.G."/>
            <person name="Dalin E."/>
            <person name="Tice H."/>
            <person name="Bruce D."/>
            <person name="Goodwin L."/>
            <person name="Pitluck S."/>
            <person name="Sims D."/>
            <person name="Brettin T."/>
            <person name="Detter J.C."/>
            <person name="Han C."/>
            <person name="Chang Y.J."/>
            <person name="Larimer F."/>
            <person name="Land M."/>
            <person name="Hauser L."/>
            <person name="Kyrpides N.C."/>
            <person name="Mikhailova N."/>
            <person name="Moser S."/>
            <person name="Jegier P."/>
            <person name="Close D."/>
            <person name="Debruyn J.M."/>
            <person name="Wang Y."/>
            <person name="Layton A.C."/>
            <person name="Allen M.S."/>
            <person name="Sayler G.S."/>
        </authorList>
    </citation>
    <scope>NUCLEOTIDE SEQUENCE [LARGE SCALE GENOMIC DNA]</scope>
    <source>
        <strain evidence="6 7">MZ1T</strain>
    </source>
</reference>
<evidence type="ECO:0000256" key="3">
    <source>
        <dbReference type="ARBA" id="ARBA00023004"/>
    </source>
</evidence>